<dbReference type="Gene3D" id="3.40.50.850">
    <property type="entry name" value="Isochorismatase-like"/>
    <property type="match status" value="1"/>
</dbReference>
<feature type="domain" description="Isochorismatase-like" evidence="1">
    <location>
        <begin position="8"/>
        <end position="101"/>
    </location>
</feature>
<reference evidence="2" key="1">
    <citation type="journal article" date="2014" name="Int. J. Syst. Evol. Microbiol.">
        <title>Complete genome sequence of Corynebacterium casei LMG S-19264T (=DSM 44701T), isolated from a smear-ripened cheese.</title>
        <authorList>
            <consortium name="US DOE Joint Genome Institute (JGI-PGF)"/>
            <person name="Walter F."/>
            <person name="Albersmeier A."/>
            <person name="Kalinowski J."/>
            <person name="Ruckert C."/>
        </authorList>
    </citation>
    <scope>NUCLEOTIDE SEQUENCE</scope>
    <source>
        <strain evidence="2">JCM 13583</strain>
    </source>
</reference>
<keyword evidence="3" id="KW-1185">Reference proteome</keyword>
<reference evidence="2" key="2">
    <citation type="submission" date="2022-09" db="EMBL/GenBank/DDBJ databases">
        <authorList>
            <person name="Sun Q."/>
            <person name="Ohkuma M."/>
        </authorList>
    </citation>
    <scope>NUCLEOTIDE SEQUENCE</scope>
    <source>
        <strain evidence="2">JCM 13583</strain>
    </source>
</reference>
<dbReference type="InterPro" id="IPR036380">
    <property type="entry name" value="Isochorismatase-like_sf"/>
</dbReference>
<accession>A0AA37F9U8</accession>
<dbReference type="SUPFAM" id="SSF52499">
    <property type="entry name" value="Isochorismatase-like hydrolases"/>
    <property type="match status" value="1"/>
</dbReference>
<name>A0AA37F9U8_9ARCH</name>
<evidence type="ECO:0000313" key="3">
    <source>
        <dbReference type="Proteomes" id="UP000632195"/>
    </source>
</evidence>
<organism evidence="2 3">
    <name type="scientific">Thermogymnomonas acidicola</name>
    <dbReference type="NCBI Taxonomy" id="399579"/>
    <lineage>
        <taxon>Archaea</taxon>
        <taxon>Methanobacteriati</taxon>
        <taxon>Thermoplasmatota</taxon>
        <taxon>Thermoplasmata</taxon>
        <taxon>Thermoplasmatales</taxon>
        <taxon>Thermogymnomonas</taxon>
    </lineage>
</organism>
<comment type="caution">
    <text evidence="2">The sequence shown here is derived from an EMBL/GenBank/DDBJ whole genome shotgun (WGS) entry which is preliminary data.</text>
</comment>
<evidence type="ECO:0000313" key="2">
    <source>
        <dbReference type="EMBL" id="GGM77264.1"/>
    </source>
</evidence>
<evidence type="ECO:0000259" key="1">
    <source>
        <dbReference type="Pfam" id="PF00857"/>
    </source>
</evidence>
<sequence>MEWWPGFREQGDRQLMQEFDFSRYPVFWHNTYSPLTAELSVWLRENAIREVLVTGVETSASVVMFSMQLFDIGVRPVVCFELVGDTYGDQGQKAGVSVLRKVLSEANIMAYSRLSSWAQSTDI</sequence>
<proteinExistence type="predicted"/>
<gene>
    <name evidence="2" type="ORF">GCM10007108_14250</name>
</gene>
<dbReference type="Proteomes" id="UP000632195">
    <property type="component" value="Unassembled WGS sequence"/>
</dbReference>
<dbReference type="AlphaFoldDB" id="A0AA37F9U8"/>
<dbReference type="Pfam" id="PF00857">
    <property type="entry name" value="Isochorismatase"/>
    <property type="match status" value="1"/>
</dbReference>
<protein>
    <recommendedName>
        <fullName evidence="1">Isochorismatase-like domain-containing protein</fullName>
    </recommendedName>
</protein>
<dbReference type="InterPro" id="IPR000868">
    <property type="entry name" value="Isochorismatase-like_dom"/>
</dbReference>
<dbReference type="EMBL" id="BMNY01000002">
    <property type="protein sequence ID" value="GGM77264.1"/>
    <property type="molecule type" value="Genomic_DNA"/>
</dbReference>